<sequence>MRIPEWVAGSPVFTPQMHRSTPVCSLGLQRCPGHWRGRGAFSVVRRCVKLCTGHEYAAKIINTKKLSARDHQKLEREARICRLLKHSNIVRLHDSISEEGFHYLVFDLVTGGELFEDIVAREYYSEADASHCIQQILEAVLHCHQMGVVHRDLKPENLLLASKCKGAAVKLADFGLAIEVQGDQQAWFGFAGTPGYLSPEVLRKEAYGKPVDIWACGVILYILLVGYPPFWDEDQHKLYQQIKAGAYDFPSPEWDTVTPEAKNLINQMLTINPAKRITAHEALKHPWVCQRSTVASMMHRQETVECLKKFNARRKLKGAILTTMLATRNFSVGRQTTAPATMSTAASGTTMGLVEQAKSLLNKKADGVKPQTNSTKNSAAATSPKGTLPPAALEPQTTVIHNPVDGIKESSDSANTTIEDEDAKATRISDILNSVRRGSGTPEAEGPLSVGPPPCLSPALLGPLPSPSPRISDILNSVRRGSGTPEAEGPSPVGTPPCPFPTIPGPLPTP</sequence>
<dbReference type="GO" id="GO:0005524">
    <property type="term" value="F:ATP binding"/>
    <property type="evidence" value="ECO:0007669"/>
    <property type="project" value="InterPro"/>
</dbReference>
<dbReference type="CDD" id="cd14086">
    <property type="entry name" value="STKc_CaMKII"/>
    <property type="match status" value="1"/>
</dbReference>
<feature type="compositionally biased region" description="Pro residues" evidence="1">
    <location>
        <begin position="493"/>
        <end position="510"/>
    </location>
</feature>
<dbReference type="InterPro" id="IPR011009">
    <property type="entry name" value="Kinase-like_dom_sf"/>
</dbReference>
<dbReference type="GO" id="GO:0004672">
    <property type="term" value="F:protein kinase activity"/>
    <property type="evidence" value="ECO:0007669"/>
    <property type="project" value="InterPro"/>
</dbReference>
<dbReference type="FunFam" id="3.30.200.20:FF:000239">
    <property type="entry name" value="Calcium/calmodulin-dependent protein kinase type II subunit beta"/>
    <property type="match status" value="1"/>
</dbReference>
<comment type="caution">
    <text evidence="3">The sequence shown here is derived from an EMBL/GenBank/DDBJ whole genome shotgun (WGS) entry which is preliminary data.</text>
</comment>
<dbReference type="Gene3D" id="3.30.200.20">
    <property type="entry name" value="Phosphorylase Kinase, domain 1"/>
    <property type="match status" value="1"/>
</dbReference>
<evidence type="ECO:0000313" key="3">
    <source>
        <dbReference type="EMBL" id="PNJ23932.1"/>
    </source>
</evidence>
<dbReference type="Pfam" id="PF00069">
    <property type="entry name" value="Pkinase"/>
    <property type="match status" value="1"/>
</dbReference>
<dbReference type="Gene3D" id="1.10.510.10">
    <property type="entry name" value="Transferase(Phosphotransferase) domain 1"/>
    <property type="match status" value="1"/>
</dbReference>
<dbReference type="SMART" id="SM00220">
    <property type="entry name" value="S_TKc"/>
    <property type="match status" value="1"/>
</dbReference>
<evidence type="ECO:0000259" key="2">
    <source>
        <dbReference type="PROSITE" id="PS50011"/>
    </source>
</evidence>
<dbReference type="PROSITE" id="PS00108">
    <property type="entry name" value="PROTEIN_KINASE_ST"/>
    <property type="match status" value="1"/>
</dbReference>
<dbReference type="PANTHER" id="PTHR24347">
    <property type="entry name" value="SERINE/THREONINE-PROTEIN KINASE"/>
    <property type="match status" value="1"/>
</dbReference>
<dbReference type="SUPFAM" id="SSF56112">
    <property type="entry name" value="Protein kinase-like (PK-like)"/>
    <property type="match status" value="1"/>
</dbReference>
<feature type="non-terminal residue" evidence="3">
    <location>
        <position position="510"/>
    </location>
</feature>
<evidence type="ECO:0000256" key="1">
    <source>
        <dbReference type="SAM" id="MobiDB-lite"/>
    </source>
</evidence>
<dbReference type="Gene3D" id="6.10.140.620">
    <property type="match status" value="1"/>
</dbReference>
<feature type="domain" description="Protein kinase" evidence="2">
    <location>
        <begin position="30"/>
        <end position="288"/>
    </location>
</feature>
<dbReference type="InterPro" id="IPR008271">
    <property type="entry name" value="Ser/Thr_kinase_AS"/>
</dbReference>
<gene>
    <name evidence="3" type="ORF">CR201_G0040654</name>
</gene>
<reference evidence="3" key="1">
    <citation type="submission" date="2017-12" db="EMBL/GenBank/DDBJ databases">
        <title>High-resolution comparative analysis of great ape genomes.</title>
        <authorList>
            <person name="Pollen A."/>
            <person name="Hastie A."/>
            <person name="Hormozdiari F."/>
            <person name="Dougherty M."/>
            <person name="Liu R."/>
            <person name="Chaisson M."/>
            <person name="Hoppe E."/>
            <person name="Hill C."/>
            <person name="Pang A."/>
            <person name="Hillier L."/>
            <person name="Baker C."/>
            <person name="Armstrong J."/>
            <person name="Shendure J."/>
            <person name="Paten B."/>
            <person name="Wilson R."/>
            <person name="Chao H."/>
            <person name="Schneider V."/>
            <person name="Ventura M."/>
            <person name="Kronenberg Z."/>
            <person name="Murali S."/>
            <person name="Gordon D."/>
            <person name="Cantsilieris S."/>
            <person name="Munson K."/>
            <person name="Nelson B."/>
            <person name="Raja A."/>
            <person name="Underwood J."/>
            <person name="Diekhans M."/>
            <person name="Fiddes I."/>
            <person name="Haussler D."/>
            <person name="Eichler E."/>
        </authorList>
    </citation>
    <scope>NUCLEOTIDE SEQUENCE [LARGE SCALE GENOMIC DNA]</scope>
    <source>
        <strain evidence="3">Susie</strain>
    </source>
</reference>
<proteinExistence type="predicted"/>
<dbReference type="AlphaFoldDB" id="A0A2J8ST39"/>
<name>A0A2J8ST39_PONAB</name>
<feature type="compositionally biased region" description="Polar residues" evidence="1">
    <location>
        <begin position="370"/>
        <end position="385"/>
    </location>
</feature>
<dbReference type="FunFam" id="1.10.510.10:FF:000001">
    <property type="entry name" value="Calcium/calmodulin-dependent protein kinase type II subunit delta"/>
    <property type="match status" value="1"/>
</dbReference>
<feature type="region of interest" description="Disordered" evidence="1">
    <location>
        <begin position="365"/>
        <end position="510"/>
    </location>
</feature>
<accession>A0A2J8ST39</accession>
<organism evidence="3">
    <name type="scientific">Pongo abelii</name>
    <name type="common">Sumatran orangutan</name>
    <name type="synonym">Pongo pygmaeus abelii</name>
    <dbReference type="NCBI Taxonomy" id="9601"/>
    <lineage>
        <taxon>Eukaryota</taxon>
        <taxon>Metazoa</taxon>
        <taxon>Chordata</taxon>
        <taxon>Craniata</taxon>
        <taxon>Vertebrata</taxon>
        <taxon>Euteleostomi</taxon>
        <taxon>Mammalia</taxon>
        <taxon>Eutheria</taxon>
        <taxon>Euarchontoglires</taxon>
        <taxon>Primates</taxon>
        <taxon>Haplorrhini</taxon>
        <taxon>Catarrhini</taxon>
        <taxon>Hominidae</taxon>
        <taxon>Pongo</taxon>
    </lineage>
</organism>
<dbReference type="EMBL" id="NDHI03003549">
    <property type="protein sequence ID" value="PNJ23932.1"/>
    <property type="molecule type" value="Genomic_DNA"/>
</dbReference>
<protein>
    <submittedName>
        <fullName evidence="3">CAMK2B isoform 21</fullName>
    </submittedName>
</protein>
<dbReference type="PROSITE" id="PS50011">
    <property type="entry name" value="PROTEIN_KINASE_DOM"/>
    <property type="match status" value="1"/>
</dbReference>
<dbReference type="InterPro" id="IPR000719">
    <property type="entry name" value="Prot_kinase_dom"/>
</dbReference>